<dbReference type="EnsemblPlants" id="KEH22380">
    <property type="protein sequence ID" value="KEH22380"/>
    <property type="gene ID" value="MTR_7g445910"/>
</dbReference>
<accession>A0A072U993</accession>
<dbReference type="HOGENOM" id="CLU_951131_0_0_1"/>
<dbReference type="PANTHER" id="PTHR33116">
    <property type="entry name" value="REVERSE TRANSCRIPTASE ZINC-BINDING DOMAIN-CONTAINING PROTEIN-RELATED-RELATED"/>
    <property type="match status" value="1"/>
</dbReference>
<evidence type="ECO:0000313" key="3">
    <source>
        <dbReference type="Proteomes" id="UP000002051"/>
    </source>
</evidence>
<evidence type="ECO:0008006" key="4">
    <source>
        <dbReference type="Google" id="ProtNLM"/>
    </source>
</evidence>
<reference evidence="2" key="3">
    <citation type="submission" date="2015-04" db="UniProtKB">
        <authorList>
            <consortium name="EnsemblPlants"/>
        </authorList>
    </citation>
    <scope>IDENTIFICATION</scope>
    <source>
        <strain evidence="2">cv. Jemalong A17</strain>
    </source>
</reference>
<evidence type="ECO:0000313" key="1">
    <source>
        <dbReference type="EMBL" id="KEH22380.1"/>
    </source>
</evidence>
<keyword evidence="3" id="KW-1185">Reference proteome</keyword>
<reference evidence="1 3" key="2">
    <citation type="journal article" date="2014" name="BMC Genomics">
        <title>An improved genome release (version Mt4.0) for the model legume Medicago truncatula.</title>
        <authorList>
            <person name="Tang H."/>
            <person name="Krishnakumar V."/>
            <person name="Bidwell S."/>
            <person name="Rosen B."/>
            <person name="Chan A."/>
            <person name="Zhou S."/>
            <person name="Gentzbittel L."/>
            <person name="Childs K.L."/>
            <person name="Yandell M."/>
            <person name="Gundlach H."/>
            <person name="Mayer K.F."/>
            <person name="Schwartz D.C."/>
            <person name="Town C.D."/>
        </authorList>
    </citation>
    <scope>GENOME REANNOTATION</scope>
    <source>
        <strain evidence="1">A17</strain>
        <strain evidence="2 3">cv. Jemalong A17</strain>
    </source>
</reference>
<name>A0A072U993_MEDTR</name>
<gene>
    <name evidence="1" type="ordered locus">MTR_7g445910</name>
</gene>
<dbReference type="Proteomes" id="UP000002051">
    <property type="component" value="Unassembled WGS sequence"/>
</dbReference>
<sequence length="293" mass="33414">MEKLALSIQSKVQQGIWRLVHLSHKGPGLSHLLFADDVLLFSEATPDQTKVVMDTLNEFCIAFGRATKDTYDYILEKMHRRLSTWKANLLNKAERVCLAKSVTTAMPKYTMQMHYLPSNICHKIDRVTKSFIRGGTGSNRKWNRVKWSTVTSPKKFGVELSGIDYLILLFLGNTQLQLKDVSFNGSWDWNKLMTIVPNELITTVDQFLPPLAFDDDIQDRWVRGASKTGSFGSAREARASARHGEYLPDFQLRYSKASKVQLKSQKLRIRHALCGELRHVTREARGIGSRGER</sequence>
<reference evidence="1 3" key="1">
    <citation type="journal article" date="2011" name="Nature">
        <title>The Medicago genome provides insight into the evolution of rhizobial symbioses.</title>
        <authorList>
            <person name="Young N.D."/>
            <person name="Debelle F."/>
            <person name="Oldroyd G.E."/>
            <person name="Geurts R."/>
            <person name="Cannon S.B."/>
            <person name="Udvardi M.K."/>
            <person name="Benedito V.A."/>
            <person name="Mayer K.F."/>
            <person name="Gouzy J."/>
            <person name="Schoof H."/>
            <person name="Van de Peer Y."/>
            <person name="Proost S."/>
            <person name="Cook D.R."/>
            <person name="Meyers B.C."/>
            <person name="Spannagl M."/>
            <person name="Cheung F."/>
            <person name="De Mita S."/>
            <person name="Krishnakumar V."/>
            <person name="Gundlach H."/>
            <person name="Zhou S."/>
            <person name="Mudge J."/>
            <person name="Bharti A.K."/>
            <person name="Murray J.D."/>
            <person name="Naoumkina M.A."/>
            <person name="Rosen B."/>
            <person name="Silverstein K.A."/>
            <person name="Tang H."/>
            <person name="Rombauts S."/>
            <person name="Zhao P.X."/>
            <person name="Zhou P."/>
            <person name="Barbe V."/>
            <person name="Bardou P."/>
            <person name="Bechner M."/>
            <person name="Bellec A."/>
            <person name="Berger A."/>
            <person name="Berges H."/>
            <person name="Bidwell S."/>
            <person name="Bisseling T."/>
            <person name="Choisne N."/>
            <person name="Couloux A."/>
            <person name="Denny R."/>
            <person name="Deshpande S."/>
            <person name="Dai X."/>
            <person name="Doyle J.J."/>
            <person name="Dudez A.M."/>
            <person name="Farmer A.D."/>
            <person name="Fouteau S."/>
            <person name="Franken C."/>
            <person name="Gibelin C."/>
            <person name="Gish J."/>
            <person name="Goldstein S."/>
            <person name="Gonzalez A.J."/>
            <person name="Green P.J."/>
            <person name="Hallab A."/>
            <person name="Hartog M."/>
            <person name="Hua A."/>
            <person name="Humphray S.J."/>
            <person name="Jeong D.H."/>
            <person name="Jing Y."/>
            <person name="Jocker A."/>
            <person name="Kenton S.M."/>
            <person name="Kim D.J."/>
            <person name="Klee K."/>
            <person name="Lai H."/>
            <person name="Lang C."/>
            <person name="Lin S."/>
            <person name="Macmil S.L."/>
            <person name="Magdelenat G."/>
            <person name="Matthews L."/>
            <person name="McCorrison J."/>
            <person name="Monaghan E.L."/>
            <person name="Mun J.H."/>
            <person name="Najar F.Z."/>
            <person name="Nicholson C."/>
            <person name="Noirot C."/>
            <person name="O'Bleness M."/>
            <person name="Paule C.R."/>
            <person name="Poulain J."/>
            <person name="Prion F."/>
            <person name="Qin B."/>
            <person name="Qu C."/>
            <person name="Retzel E.F."/>
            <person name="Riddle C."/>
            <person name="Sallet E."/>
            <person name="Samain S."/>
            <person name="Samson N."/>
            <person name="Sanders I."/>
            <person name="Saurat O."/>
            <person name="Scarpelli C."/>
            <person name="Schiex T."/>
            <person name="Segurens B."/>
            <person name="Severin A.J."/>
            <person name="Sherrier D.J."/>
            <person name="Shi R."/>
            <person name="Sims S."/>
            <person name="Singer S.R."/>
            <person name="Sinharoy S."/>
            <person name="Sterck L."/>
            <person name="Viollet A."/>
            <person name="Wang B.B."/>
            <person name="Wang K."/>
            <person name="Wang M."/>
            <person name="Wang X."/>
            <person name="Warfsmann J."/>
            <person name="Weissenbach J."/>
            <person name="White D.D."/>
            <person name="White J.D."/>
            <person name="Wiley G.B."/>
            <person name="Wincker P."/>
            <person name="Xing Y."/>
            <person name="Yang L."/>
            <person name="Yao Z."/>
            <person name="Ying F."/>
            <person name="Zhai J."/>
            <person name="Zhou L."/>
            <person name="Zuber A."/>
            <person name="Denarie J."/>
            <person name="Dixon R.A."/>
            <person name="May G.D."/>
            <person name="Schwartz D.C."/>
            <person name="Rogers J."/>
            <person name="Quetier F."/>
            <person name="Town C.D."/>
            <person name="Roe B.A."/>
        </authorList>
    </citation>
    <scope>NUCLEOTIDE SEQUENCE [LARGE SCALE GENOMIC DNA]</scope>
    <source>
        <strain evidence="1">A17</strain>
        <strain evidence="2 3">cv. Jemalong A17</strain>
    </source>
</reference>
<protein>
    <recommendedName>
        <fullName evidence="4">Reverse transcriptase domain-containing protein</fullName>
    </recommendedName>
</protein>
<dbReference type="PANTHER" id="PTHR33116:SF78">
    <property type="entry name" value="OS12G0587133 PROTEIN"/>
    <property type="match status" value="1"/>
</dbReference>
<dbReference type="STRING" id="3880.A0A072U993"/>
<proteinExistence type="predicted"/>
<dbReference type="EMBL" id="CM001223">
    <property type="protein sequence ID" value="KEH22380.1"/>
    <property type="molecule type" value="Genomic_DNA"/>
</dbReference>
<dbReference type="AlphaFoldDB" id="A0A072U993"/>
<evidence type="ECO:0000313" key="2">
    <source>
        <dbReference type="EnsemblPlants" id="KEH22380"/>
    </source>
</evidence>
<organism evidence="1 3">
    <name type="scientific">Medicago truncatula</name>
    <name type="common">Barrel medic</name>
    <name type="synonym">Medicago tribuloides</name>
    <dbReference type="NCBI Taxonomy" id="3880"/>
    <lineage>
        <taxon>Eukaryota</taxon>
        <taxon>Viridiplantae</taxon>
        <taxon>Streptophyta</taxon>
        <taxon>Embryophyta</taxon>
        <taxon>Tracheophyta</taxon>
        <taxon>Spermatophyta</taxon>
        <taxon>Magnoliopsida</taxon>
        <taxon>eudicotyledons</taxon>
        <taxon>Gunneridae</taxon>
        <taxon>Pentapetalae</taxon>
        <taxon>rosids</taxon>
        <taxon>fabids</taxon>
        <taxon>Fabales</taxon>
        <taxon>Fabaceae</taxon>
        <taxon>Papilionoideae</taxon>
        <taxon>50 kb inversion clade</taxon>
        <taxon>NPAAA clade</taxon>
        <taxon>Hologalegina</taxon>
        <taxon>IRL clade</taxon>
        <taxon>Trifolieae</taxon>
        <taxon>Medicago</taxon>
    </lineage>
</organism>